<dbReference type="InterPro" id="IPR037682">
    <property type="entry name" value="TonB_C"/>
</dbReference>
<evidence type="ECO:0000256" key="6">
    <source>
        <dbReference type="ARBA" id="ARBA00022692"/>
    </source>
</evidence>
<evidence type="ECO:0000256" key="3">
    <source>
        <dbReference type="ARBA" id="ARBA00022448"/>
    </source>
</evidence>
<keyword evidence="9" id="KW-0472">Membrane</keyword>
<dbReference type="GO" id="GO:0015031">
    <property type="term" value="P:protein transport"/>
    <property type="evidence" value="ECO:0007669"/>
    <property type="project" value="UniProtKB-KW"/>
</dbReference>
<comment type="similarity">
    <text evidence="2">Belongs to the TonB family.</text>
</comment>
<keyword evidence="8" id="KW-1133">Transmembrane helix</keyword>
<dbReference type="InterPro" id="IPR051045">
    <property type="entry name" value="TonB-dependent_transducer"/>
</dbReference>
<dbReference type="RefSeq" id="WP_206044928.1">
    <property type="nucleotide sequence ID" value="NZ_AQQV01000003.1"/>
</dbReference>
<keyword evidence="6" id="KW-0812">Transmembrane</keyword>
<dbReference type="InterPro" id="IPR006260">
    <property type="entry name" value="TonB/TolA_C"/>
</dbReference>
<comment type="caution">
    <text evidence="12">The sequence shown here is derived from an EMBL/GenBank/DDBJ whole genome shotgun (WGS) entry which is preliminary data.</text>
</comment>
<protein>
    <submittedName>
        <fullName evidence="12">TonB2 protein</fullName>
    </submittedName>
</protein>
<dbReference type="GO" id="GO:0055085">
    <property type="term" value="P:transmembrane transport"/>
    <property type="evidence" value="ECO:0007669"/>
    <property type="project" value="InterPro"/>
</dbReference>
<keyword evidence="7" id="KW-0653">Protein transport</keyword>
<gene>
    <name evidence="12" type="ORF">ATO7_13433</name>
</gene>
<sequence length="201" mass="22181">MRLLMVVFPAAIVTFSLQMVMVSLIQFADRRLDESTTVKLPEIAMPEVEIKTQRQLEKPEKPQLDDTPPPDVPEQAFDNIDGNAQIGALGGVDQLVAKLDLSMGAGLSASDGEYLPIVKVAPQYPRRALKRGLEGDVVLEYTVTKQGSVRNPKVLQSTDSVFNQAAIDSALRYKYKPRVINGEAQEVPAVRTRIKFRMSNG</sequence>
<evidence type="ECO:0000256" key="2">
    <source>
        <dbReference type="ARBA" id="ARBA00006555"/>
    </source>
</evidence>
<dbReference type="AlphaFoldDB" id="A0A1Y1SCE7"/>
<evidence type="ECO:0000256" key="9">
    <source>
        <dbReference type="ARBA" id="ARBA00023136"/>
    </source>
</evidence>
<evidence type="ECO:0000313" key="13">
    <source>
        <dbReference type="Proteomes" id="UP000192342"/>
    </source>
</evidence>
<feature type="domain" description="TonB C-terminal" evidence="11">
    <location>
        <begin position="109"/>
        <end position="201"/>
    </location>
</feature>
<name>A0A1Y1SCE7_9GAMM</name>
<keyword evidence="4" id="KW-1003">Cell membrane</keyword>
<keyword evidence="13" id="KW-1185">Reference proteome</keyword>
<proteinExistence type="inferred from homology"/>
<dbReference type="EMBL" id="AQQV01000003">
    <property type="protein sequence ID" value="ORE86302.1"/>
    <property type="molecule type" value="Genomic_DNA"/>
</dbReference>
<dbReference type="Pfam" id="PF03544">
    <property type="entry name" value="TonB_C"/>
    <property type="match status" value="1"/>
</dbReference>
<comment type="subcellular location">
    <subcellularLocation>
        <location evidence="1">Cell inner membrane</location>
        <topology evidence="1">Single-pass membrane protein</topology>
        <orientation evidence="1">Periplasmic side</orientation>
    </subcellularLocation>
</comment>
<keyword evidence="3" id="KW-0813">Transport</keyword>
<evidence type="ECO:0000256" key="1">
    <source>
        <dbReference type="ARBA" id="ARBA00004383"/>
    </source>
</evidence>
<evidence type="ECO:0000259" key="11">
    <source>
        <dbReference type="PROSITE" id="PS52015"/>
    </source>
</evidence>
<evidence type="ECO:0000313" key="12">
    <source>
        <dbReference type="EMBL" id="ORE86302.1"/>
    </source>
</evidence>
<feature type="region of interest" description="Disordered" evidence="10">
    <location>
        <begin position="52"/>
        <end position="71"/>
    </location>
</feature>
<dbReference type="STRING" id="1317117.ATO7_13433"/>
<dbReference type="PANTHER" id="PTHR33446">
    <property type="entry name" value="PROTEIN TONB-RELATED"/>
    <property type="match status" value="1"/>
</dbReference>
<feature type="compositionally biased region" description="Basic and acidic residues" evidence="10">
    <location>
        <begin position="52"/>
        <end position="64"/>
    </location>
</feature>
<accession>A0A1Y1SCE7</accession>
<keyword evidence="5" id="KW-0997">Cell inner membrane</keyword>
<dbReference type="NCBIfam" id="TIGR01352">
    <property type="entry name" value="tonB_Cterm"/>
    <property type="match status" value="1"/>
</dbReference>
<evidence type="ECO:0000256" key="10">
    <source>
        <dbReference type="SAM" id="MobiDB-lite"/>
    </source>
</evidence>
<evidence type="ECO:0000256" key="4">
    <source>
        <dbReference type="ARBA" id="ARBA00022475"/>
    </source>
</evidence>
<dbReference type="Gene3D" id="3.30.1150.10">
    <property type="match status" value="1"/>
</dbReference>
<evidence type="ECO:0000256" key="8">
    <source>
        <dbReference type="ARBA" id="ARBA00022989"/>
    </source>
</evidence>
<dbReference type="PANTHER" id="PTHR33446:SF14">
    <property type="entry name" value="PROTEIN TONB"/>
    <property type="match status" value="1"/>
</dbReference>
<dbReference type="Proteomes" id="UP000192342">
    <property type="component" value="Unassembled WGS sequence"/>
</dbReference>
<dbReference type="SUPFAM" id="SSF74653">
    <property type="entry name" value="TolA/TonB C-terminal domain"/>
    <property type="match status" value="1"/>
</dbReference>
<evidence type="ECO:0000256" key="7">
    <source>
        <dbReference type="ARBA" id="ARBA00022927"/>
    </source>
</evidence>
<organism evidence="12 13">
    <name type="scientific">Oceanococcus atlanticus</name>
    <dbReference type="NCBI Taxonomy" id="1317117"/>
    <lineage>
        <taxon>Bacteria</taxon>
        <taxon>Pseudomonadati</taxon>
        <taxon>Pseudomonadota</taxon>
        <taxon>Gammaproteobacteria</taxon>
        <taxon>Chromatiales</taxon>
        <taxon>Oceanococcaceae</taxon>
        <taxon>Oceanococcus</taxon>
    </lineage>
</organism>
<evidence type="ECO:0000256" key="5">
    <source>
        <dbReference type="ARBA" id="ARBA00022519"/>
    </source>
</evidence>
<dbReference type="PROSITE" id="PS52015">
    <property type="entry name" value="TONB_CTD"/>
    <property type="match status" value="1"/>
</dbReference>
<dbReference type="GO" id="GO:0005886">
    <property type="term" value="C:plasma membrane"/>
    <property type="evidence" value="ECO:0007669"/>
    <property type="project" value="UniProtKB-SubCell"/>
</dbReference>
<reference evidence="12 13" key="1">
    <citation type="submission" date="2013-04" db="EMBL/GenBank/DDBJ databases">
        <title>Oceanococcus atlanticus 22II-S10r2 Genome Sequencing.</title>
        <authorList>
            <person name="Lai Q."/>
            <person name="Li G."/>
            <person name="Shao Z."/>
        </authorList>
    </citation>
    <scope>NUCLEOTIDE SEQUENCE [LARGE SCALE GENOMIC DNA]</scope>
    <source>
        <strain evidence="12 13">22II-S10r2</strain>
    </source>
</reference>